<accession>A0A8K0MNL8</accession>
<sequence length="70" mass="7520">MGWLRDVKELKAHTHAVSSMSVCGGKHRQALDFVKAKAENGSDFELDSCGLDFVLLVGPGLYLFGLGPQA</sequence>
<protein>
    <submittedName>
        <fullName evidence="1">Uncharacterized protein</fullName>
    </submittedName>
</protein>
<dbReference type="EMBL" id="VOIH02000002">
    <property type="protein sequence ID" value="KAF3452722.1"/>
    <property type="molecule type" value="Genomic_DNA"/>
</dbReference>
<proteinExistence type="predicted"/>
<name>A0A8K0MNL8_9ROSA</name>
<dbReference type="Proteomes" id="UP000796880">
    <property type="component" value="Unassembled WGS sequence"/>
</dbReference>
<reference evidence="1" key="1">
    <citation type="submission" date="2020-03" db="EMBL/GenBank/DDBJ databases">
        <title>A high-quality chromosome-level genome assembly of a woody plant with both climbing and erect habits, Rhamnella rubrinervis.</title>
        <authorList>
            <person name="Lu Z."/>
            <person name="Yang Y."/>
            <person name="Zhu X."/>
            <person name="Sun Y."/>
        </authorList>
    </citation>
    <scope>NUCLEOTIDE SEQUENCE</scope>
    <source>
        <strain evidence="1">BYM</strain>
        <tissue evidence="1">Leaf</tissue>
    </source>
</reference>
<organism evidence="1 2">
    <name type="scientific">Rhamnella rubrinervis</name>
    <dbReference type="NCBI Taxonomy" id="2594499"/>
    <lineage>
        <taxon>Eukaryota</taxon>
        <taxon>Viridiplantae</taxon>
        <taxon>Streptophyta</taxon>
        <taxon>Embryophyta</taxon>
        <taxon>Tracheophyta</taxon>
        <taxon>Spermatophyta</taxon>
        <taxon>Magnoliopsida</taxon>
        <taxon>eudicotyledons</taxon>
        <taxon>Gunneridae</taxon>
        <taxon>Pentapetalae</taxon>
        <taxon>rosids</taxon>
        <taxon>fabids</taxon>
        <taxon>Rosales</taxon>
        <taxon>Rhamnaceae</taxon>
        <taxon>rhamnoid group</taxon>
        <taxon>Rhamneae</taxon>
        <taxon>Rhamnella</taxon>
    </lineage>
</organism>
<dbReference type="AlphaFoldDB" id="A0A8K0MNL8"/>
<keyword evidence="2" id="KW-1185">Reference proteome</keyword>
<evidence type="ECO:0000313" key="2">
    <source>
        <dbReference type="Proteomes" id="UP000796880"/>
    </source>
</evidence>
<evidence type="ECO:0000313" key="1">
    <source>
        <dbReference type="EMBL" id="KAF3452722.1"/>
    </source>
</evidence>
<comment type="caution">
    <text evidence="1">The sequence shown here is derived from an EMBL/GenBank/DDBJ whole genome shotgun (WGS) entry which is preliminary data.</text>
</comment>
<gene>
    <name evidence="1" type="ORF">FNV43_RR03155</name>
</gene>